<feature type="domain" description="ABC transporter" evidence="4">
    <location>
        <begin position="4"/>
        <end position="211"/>
    </location>
</feature>
<dbReference type="PANTHER" id="PTHR42939">
    <property type="entry name" value="ABC TRANSPORTER ATP-BINDING PROTEIN ALBC-RELATED"/>
    <property type="match status" value="1"/>
</dbReference>
<evidence type="ECO:0000256" key="3">
    <source>
        <dbReference type="ARBA" id="ARBA00022840"/>
    </source>
</evidence>
<dbReference type="GO" id="GO:0016887">
    <property type="term" value="F:ATP hydrolysis activity"/>
    <property type="evidence" value="ECO:0007669"/>
    <property type="project" value="InterPro"/>
</dbReference>
<evidence type="ECO:0000256" key="1">
    <source>
        <dbReference type="ARBA" id="ARBA00022448"/>
    </source>
</evidence>
<dbReference type="SMART" id="SM00382">
    <property type="entry name" value="AAA"/>
    <property type="match status" value="1"/>
</dbReference>
<protein>
    <submittedName>
        <fullName evidence="5">ATP-binding cassette domain-containing protein</fullName>
    </submittedName>
</protein>
<dbReference type="RefSeq" id="WP_152123309.1">
    <property type="nucleotide sequence ID" value="NZ_WELI01000002.1"/>
</dbReference>
<proteinExistence type="predicted"/>
<dbReference type="GO" id="GO:0005524">
    <property type="term" value="F:ATP binding"/>
    <property type="evidence" value="ECO:0007669"/>
    <property type="project" value="UniProtKB-KW"/>
</dbReference>
<dbReference type="SUPFAM" id="SSF52540">
    <property type="entry name" value="P-loop containing nucleoside triphosphate hydrolases"/>
    <property type="match status" value="1"/>
</dbReference>
<name>A0A7J5U1P8_9BACT</name>
<evidence type="ECO:0000256" key="2">
    <source>
        <dbReference type="ARBA" id="ARBA00022741"/>
    </source>
</evidence>
<dbReference type="InterPro" id="IPR051782">
    <property type="entry name" value="ABC_Transporter_VariousFunc"/>
</dbReference>
<organism evidence="5 6">
    <name type="scientific">Rudanella paleaurantiibacter</name>
    <dbReference type="NCBI Taxonomy" id="2614655"/>
    <lineage>
        <taxon>Bacteria</taxon>
        <taxon>Pseudomonadati</taxon>
        <taxon>Bacteroidota</taxon>
        <taxon>Cytophagia</taxon>
        <taxon>Cytophagales</taxon>
        <taxon>Cytophagaceae</taxon>
        <taxon>Rudanella</taxon>
    </lineage>
</organism>
<dbReference type="InterPro" id="IPR003439">
    <property type="entry name" value="ABC_transporter-like_ATP-bd"/>
</dbReference>
<accession>A0A7J5U1P8</accession>
<evidence type="ECO:0000313" key="5">
    <source>
        <dbReference type="EMBL" id="KAB7731713.1"/>
    </source>
</evidence>
<dbReference type="AlphaFoldDB" id="A0A7J5U1P8"/>
<keyword evidence="3 5" id="KW-0067">ATP-binding</keyword>
<evidence type="ECO:0000259" key="4">
    <source>
        <dbReference type="PROSITE" id="PS50893"/>
    </source>
</evidence>
<dbReference type="InterPro" id="IPR027417">
    <property type="entry name" value="P-loop_NTPase"/>
</dbReference>
<dbReference type="InterPro" id="IPR003593">
    <property type="entry name" value="AAA+_ATPase"/>
</dbReference>
<dbReference type="PANTHER" id="PTHR42939:SF1">
    <property type="entry name" value="ABC TRANSPORTER ATP-BINDING PROTEIN ALBC-RELATED"/>
    <property type="match status" value="1"/>
</dbReference>
<keyword evidence="6" id="KW-1185">Reference proteome</keyword>
<dbReference type="InterPro" id="IPR017871">
    <property type="entry name" value="ABC_transporter-like_CS"/>
</dbReference>
<keyword evidence="1" id="KW-0813">Transport</keyword>
<keyword evidence="2" id="KW-0547">Nucleotide-binding</keyword>
<sequence length="214" mass="24145">MIQLTASDVGKKYRREWVFRHVDLQLTSHSSPTGPANSFTFVGPNGSGKSTLLQLLSGALPTTEGRLTYTFQGTTIPTDTWFQHVTIAAPYLELIEELTLREMMAFHQTFKPFKTGLSLDEAADRMRLSHAIDKEIKFYSSGMKQRVKLGLAFFSQAPVVILDEPTSNLDRQGAAWYHEQVQTLQPDQLLLIGSNDPAEYEFCANVLDVMQWKK</sequence>
<gene>
    <name evidence="5" type="ORF">F5984_05665</name>
</gene>
<dbReference type="Pfam" id="PF00005">
    <property type="entry name" value="ABC_tran"/>
    <property type="match status" value="1"/>
</dbReference>
<evidence type="ECO:0000313" key="6">
    <source>
        <dbReference type="Proteomes" id="UP000488299"/>
    </source>
</evidence>
<dbReference type="EMBL" id="WELI01000002">
    <property type="protein sequence ID" value="KAB7731713.1"/>
    <property type="molecule type" value="Genomic_DNA"/>
</dbReference>
<dbReference type="PROSITE" id="PS00211">
    <property type="entry name" value="ABC_TRANSPORTER_1"/>
    <property type="match status" value="1"/>
</dbReference>
<dbReference type="PROSITE" id="PS50893">
    <property type="entry name" value="ABC_TRANSPORTER_2"/>
    <property type="match status" value="1"/>
</dbReference>
<comment type="caution">
    <text evidence="5">The sequence shown here is derived from an EMBL/GenBank/DDBJ whole genome shotgun (WGS) entry which is preliminary data.</text>
</comment>
<dbReference type="Gene3D" id="3.40.50.300">
    <property type="entry name" value="P-loop containing nucleotide triphosphate hydrolases"/>
    <property type="match status" value="1"/>
</dbReference>
<dbReference type="Proteomes" id="UP000488299">
    <property type="component" value="Unassembled WGS sequence"/>
</dbReference>
<reference evidence="5 6" key="1">
    <citation type="submission" date="2019-10" db="EMBL/GenBank/DDBJ databases">
        <title>Rudanella paleaurantiibacter sp. nov., isolated from sludge.</title>
        <authorList>
            <person name="Xu S.Q."/>
        </authorList>
    </citation>
    <scope>NUCLEOTIDE SEQUENCE [LARGE SCALE GENOMIC DNA]</scope>
    <source>
        <strain evidence="5 6">HX-22-17</strain>
    </source>
</reference>